<gene>
    <name evidence="2" type="ORF">COLO4_32998</name>
</gene>
<accession>A0A1R3GWZ1</accession>
<protein>
    <recommendedName>
        <fullName evidence="1">F-box domain-containing protein</fullName>
    </recommendedName>
</protein>
<keyword evidence="3" id="KW-1185">Reference proteome</keyword>
<evidence type="ECO:0000313" key="2">
    <source>
        <dbReference type="EMBL" id="OMO62612.1"/>
    </source>
</evidence>
<dbReference type="PANTHER" id="PTHR31672">
    <property type="entry name" value="BNACNNG10540D PROTEIN"/>
    <property type="match status" value="1"/>
</dbReference>
<dbReference type="Pfam" id="PF00646">
    <property type="entry name" value="F-box"/>
    <property type="match status" value="1"/>
</dbReference>
<dbReference type="EMBL" id="AWUE01021357">
    <property type="protein sequence ID" value="OMO62612.1"/>
    <property type="molecule type" value="Genomic_DNA"/>
</dbReference>
<dbReference type="Gene3D" id="1.20.1280.50">
    <property type="match status" value="1"/>
</dbReference>
<dbReference type="InterPro" id="IPR050796">
    <property type="entry name" value="SCF_F-box_component"/>
</dbReference>
<sequence length="215" mass="24576">MESFRWSKKVKTMVLSKKSKTNTPNSAEQIGYNEDLLIEILLRVPSKSVPKFRFVSKQWRSLISSTRFRLSHARTLASLKPCALLLDRVIHSKITVLPLNPDYESRLLPPLDFLDSATIEILESCGGLLLCEFNYLYSFKYNVFGRVYVICNPTTREYKILPPPPPMATNSICFTASLALDPLKSPHYKIIYVSVSNSGYRDMILIYCQSKLIID</sequence>
<evidence type="ECO:0000313" key="3">
    <source>
        <dbReference type="Proteomes" id="UP000187203"/>
    </source>
</evidence>
<name>A0A1R3GWZ1_9ROSI</name>
<dbReference type="STRING" id="93759.A0A1R3GWZ1"/>
<dbReference type="InterPro" id="IPR001810">
    <property type="entry name" value="F-box_dom"/>
</dbReference>
<dbReference type="SUPFAM" id="SSF81383">
    <property type="entry name" value="F-box domain"/>
    <property type="match status" value="1"/>
</dbReference>
<dbReference type="PANTHER" id="PTHR31672:SF13">
    <property type="entry name" value="F-BOX PROTEIN CPR30-LIKE"/>
    <property type="match status" value="1"/>
</dbReference>
<feature type="domain" description="F-box" evidence="1">
    <location>
        <begin position="32"/>
        <end position="72"/>
    </location>
</feature>
<evidence type="ECO:0000259" key="1">
    <source>
        <dbReference type="SMART" id="SM00256"/>
    </source>
</evidence>
<dbReference type="OrthoDB" id="1161293at2759"/>
<dbReference type="SMART" id="SM00256">
    <property type="entry name" value="FBOX"/>
    <property type="match status" value="1"/>
</dbReference>
<dbReference type="Proteomes" id="UP000187203">
    <property type="component" value="Unassembled WGS sequence"/>
</dbReference>
<comment type="caution">
    <text evidence="2">The sequence shown here is derived from an EMBL/GenBank/DDBJ whole genome shotgun (WGS) entry which is preliminary data.</text>
</comment>
<organism evidence="2 3">
    <name type="scientific">Corchorus olitorius</name>
    <dbReference type="NCBI Taxonomy" id="93759"/>
    <lineage>
        <taxon>Eukaryota</taxon>
        <taxon>Viridiplantae</taxon>
        <taxon>Streptophyta</taxon>
        <taxon>Embryophyta</taxon>
        <taxon>Tracheophyta</taxon>
        <taxon>Spermatophyta</taxon>
        <taxon>Magnoliopsida</taxon>
        <taxon>eudicotyledons</taxon>
        <taxon>Gunneridae</taxon>
        <taxon>Pentapetalae</taxon>
        <taxon>rosids</taxon>
        <taxon>malvids</taxon>
        <taxon>Malvales</taxon>
        <taxon>Malvaceae</taxon>
        <taxon>Grewioideae</taxon>
        <taxon>Apeibeae</taxon>
        <taxon>Corchorus</taxon>
    </lineage>
</organism>
<reference evidence="3" key="1">
    <citation type="submission" date="2013-09" db="EMBL/GenBank/DDBJ databases">
        <title>Corchorus olitorius genome sequencing.</title>
        <authorList>
            <person name="Alam M."/>
            <person name="Haque M.S."/>
            <person name="Islam M.S."/>
            <person name="Emdad E.M."/>
            <person name="Islam M.M."/>
            <person name="Ahmed B."/>
            <person name="Halim A."/>
            <person name="Hossen Q.M.M."/>
            <person name="Hossain M.Z."/>
            <person name="Ahmed R."/>
            <person name="Khan M.M."/>
            <person name="Islam R."/>
            <person name="Rashid M.M."/>
            <person name="Khan S.A."/>
            <person name="Rahman M.S."/>
            <person name="Alam M."/>
            <person name="Yahiya A.S."/>
            <person name="Khan M.S."/>
            <person name="Azam M.S."/>
            <person name="Haque T."/>
            <person name="Lashkar M.Z.H."/>
            <person name="Akhand A.I."/>
            <person name="Morshed G."/>
            <person name="Roy S."/>
            <person name="Uddin K.S."/>
            <person name="Rabeya T."/>
            <person name="Hossain A.S."/>
            <person name="Chowdhury A."/>
            <person name="Snigdha A.R."/>
            <person name="Mortoza M.S."/>
            <person name="Matin S.A."/>
            <person name="Hoque S.M.E."/>
            <person name="Islam M.K."/>
            <person name="Roy D.K."/>
            <person name="Haider R."/>
            <person name="Moosa M.M."/>
            <person name="Elias S.M."/>
            <person name="Hasan A.M."/>
            <person name="Jahan S."/>
            <person name="Shafiuddin M."/>
            <person name="Mahmood N."/>
            <person name="Shommy N.S."/>
        </authorList>
    </citation>
    <scope>NUCLEOTIDE SEQUENCE [LARGE SCALE GENOMIC DNA]</scope>
    <source>
        <strain evidence="3">cv. O-4</strain>
    </source>
</reference>
<dbReference type="InterPro" id="IPR036047">
    <property type="entry name" value="F-box-like_dom_sf"/>
</dbReference>
<proteinExistence type="predicted"/>
<dbReference type="AlphaFoldDB" id="A0A1R3GWZ1"/>